<proteinExistence type="predicted"/>
<keyword evidence="2" id="KW-0238">DNA-binding</keyword>
<dbReference type="RefSeq" id="WP_073055949.1">
    <property type="nucleotide sequence ID" value="NZ_FQUP01000004.1"/>
</dbReference>
<dbReference type="SUPFAM" id="SSF46894">
    <property type="entry name" value="C-terminal effector domain of the bipartite response regulators"/>
    <property type="match status" value="1"/>
</dbReference>
<dbReference type="Gene3D" id="1.10.10.10">
    <property type="entry name" value="Winged helix-like DNA-binding domain superfamily/Winged helix DNA-binding domain"/>
    <property type="match status" value="1"/>
</dbReference>
<dbReference type="InterPro" id="IPR036388">
    <property type="entry name" value="WH-like_DNA-bd_sf"/>
</dbReference>
<dbReference type="InterPro" id="IPR000792">
    <property type="entry name" value="Tscrpt_reg_LuxR_C"/>
</dbReference>
<gene>
    <name evidence="2" type="ORF">SAMN02745157_3804</name>
</gene>
<dbReference type="InterPro" id="IPR016032">
    <property type="entry name" value="Sig_transdc_resp-reg_C-effctor"/>
</dbReference>
<evidence type="ECO:0000259" key="1">
    <source>
        <dbReference type="SMART" id="SM00421"/>
    </source>
</evidence>
<reference evidence="2 3" key="1">
    <citation type="submission" date="2016-11" db="EMBL/GenBank/DDBJ databases">
        <authorList>
            <person name="Jaros S."/>
            <person name="Januszkiewicz K."/>
            <person name="Wedrychowicz H."/>
        </authorList>
    </citation>
    <scope>NUCLEOTIDE SEQUENCE [LARGE SCALE GENOMIC DNA]</scope>
    <source>
        <strain evidence="2 3">DSM 19436</strain>
    </source>
</reference>
<dbReference type="STRING" id="1122133.SAMN02745157_3804"/>
<dbReference type="GO" id="GO:0003677">
    <property type="term" value="F:DNA binding"/>
    <property type="evidence" value="ECO:0007669"/>
    <property type="project" value="UniProtKB-KW"/>
</dbReference>
<name>A0A1M5I9D9_9HYPH</name>
<dbReference type="AlphaFoldDB" id="A0A1M5I9D9"/>
<dbReference type="Proteomes" id="UP000184485">
    <property type="component" value="Unassembled WGS sequence"/>
</dbReference>
<dbReference type="OrthoDB" id="7444822at2"/>
<dbReference type="GO" id="GO:0006355">
    <property type="term" value="P:regulation of DNA-templated transcription"/>
    <property type="evidence" value="ECO:0007669"/>
    <property type="project" value="InterPro"/>
</dbReference>
<evidence type="ECO:0000313" key="3">
    <source>
        <dbReference type="Proteomes" id="UP000184485"/>
    </source>
</evidence>
<accession>A0A1M5I9D9</accession>
<protein>
    <submittedName>
        <fullName evidence="2">DNA-binding transcriptional regulator, CsgD family</fullName>
    </submittedName>
</protein>
<sequence length="386" mass="41620">MTVSNLSSADGNAAPLDIDGAIYSLYEASLSADLWTSALERVAALSASVGAVIFAKSPQGWTVPSCSAGIADAVGSYLDEGWSGRNPWLEGRIPAGFHAGDVYTEQDILDLSEASRNAFYADFLSRFGISHVMASIIHSELGSPTSIVVCRARSEGSFEDADRKALLLLARHLEQSLRITAAYLKSKVAGSTVAEAFDAMDQPALILDEKMRPLRLNRSAGKLVGRYFVESEDGLRPTISADVEDFVSTVERAQADTRLREQIPHPATISDPEGEKRLVVWTAPLVGTSADALGFVKPEKHVLMLAKDLETDQLIEPTIIRKVFGLTTGEARLASLLAGSRDVKEAARALGISEGTARVVLKRIFSKVGVSRQVELVSLLRRLILQ</sequence>
<feature type="domain" description="HTH luxR-type" evidence="1">
    <location>
        <begin position="323"/>
        <end position="380"/>
    </location>
</feature>
<dbReference type="SMART" id="SM00421">
    <property type="entry name" value="HTH_LUXR"/>
    <property type="match status" value="1"/>
</dbReference>
<evidence type="ECO:0000313" key="2">
    <source>
        <dbReference type="EMBL" id="SHG24862.1"/>
    </source>
</evidence>
<organism evidence="2 3">
    <name type="scientific">Kaistia soli DSM 19436</name>
    <dbReference type="NCBI Taxonomy" id="1122133"/>
    <lineage>
        <taxon>Bacteria</taxon>
        <taxon>Pseudomonadati</taxon>
        <taxon>Pseudomonadota</taxon>
        <taxon>Alphaproteobacteria</taxon>
        <taxon>Hyphomicrobiales</taxon>
        <taxon>Kaistiaceae</taxon>
        <taxon>Kaistia</taxon>
    </lineage>
</organism>
<keyword evidence="3" id="KW-1185">Reference proteome</keyword>
<dbReference type="EMBL" id="FQUP01000004">
    <property type="protein sequence ID" value="SHG24862.1"/>
    <property type="molecule type" value="Genomic_DNA"/>
</dbReference>